<evidence type="ECO:0000313" key="2">
    <source>
        <dbReference type="Proteomes" id="UP000290767"/>
    </source>
</evidence>
<dbReference type="EMBL" id="MZMU01000017">
    <property type="protein sequence ID" value="RXT20586.1"/>
    <property type="molecule type" value="Genomic_DNA"/>
</dbReference>
<dbReference type="AlphaFoldDB" id="A0A4Q1TPN9"/>
<accession>A0A4Q1TPN9</accession>
<organism evidence="1 2">
    <name type="scientific">Rhizobium leguminosarum</name>
    <dbReference type="NCBI Taxonomy" id="384"/>
    <lineage>
        <taxon>Bacteria</taxon>
        <taxon>Pseudomonadati</taxon>
        <taxon>Pseudomonadota</taxon>
        <taxon>Alphaproteobacteria</taxon>
        <taxon>Hyphomicrobiales</taxon>
        <taxon>Rhizobiaceae</taxon>
        <taxon>Rhizobium/Agrobacterium group</taxon>
        <taxon>Rhizobium</taxon>
    </lineage>
</organism>
<protein>
    <submittedName>
        <fullName evidence="1">Uncharacterized protein</fullName>
    </submittedName>
</protein>
<evidence type="ECO:0000313" key="1">
    <source>
        <dbReference type="EMBL" id="RXT20586.1"/>
    </source>
</evidence>
<sequence>MVEGLAAGILEHQHGATTFAHELQWGHGPCTVQFILQAILVLGRGDQGLWGPGARRRAARQHTLRFAVSAPAAPPADHALAILPQDLEAAILHQRPSERTGFARLQATPRRIGANFVSRIRLPKFS</sequence>
<name>A0A4Q1TPN9_RHILE</name>
<dbReference type="Proteomes" id="UP000290767">
    <property type="component" value="Unassembled WGS sequence"/>
</dbReference>
<reference evidence="1 2" key="1">
    <citation type="submission" date="2017-03" db="EMBL/GenBank/DDBJ databases">
        <authorList>
            <person name="Safronova V.I."/>
            <person name="Sazanova A.L."/>
            <person name="Chirak E.R."/>
        </authorList>
    </citation>
    <scope>NUCLEOTIDE SEQUENCE [LARGE SCALE GENOMIC DNA]</scope>
    <source>
        <strain evidence="1 2">Tri-43</strain>
    </source>
</reference>
<proteinExistence type="predicted"/>
<gene>
    <name evidence="1" type="ORF">B5P46_24580</name>
</gene>
<comment type="caution">
    <text evidence="1">The sequence shown here is derived from an EMBL/GenBank/DDBJ whole genome shotgun (WGS) entry which is preliminary data.</text>
</comment>